<feature type="region of interest" description="Disordered" evidence="1">
    <location>
        <begin position="340"/>
        <end position="407"/>
    </location>
</feature>
<feature type="region of interest" description="Disordered" evidence="1">
    <location>
        <begin position="233"/>
        <end position="272"/>
    </location>
</feature>
<feature type="region of interest" description="Disordered" evidence="1">
    <location>
        <begin position="607"/>
        <end position="626"/>
    </location>
</feature>
<feature type="compositionally biased region" description="Polar residues" evidence="1">
    <location>
        <begin position="43"/>
        <end position="92"/>
    </location>
</feature>
<feature type="region of interest" description="Disordered" evidence="1">
    <location>
        <begin position="117"/>
        <end position="141"/>
    </location>
</feature>
<organism evidence="2 3">
    <name type="scientific">Bionectria ochroleuca</name>
    <name type="common">Gliocladium roseum</name>
    <dbReference type="NCBI Taxonomy" id="29856"/>
    <lineage>
        <taxon>Eukaryota</taxon>
        <taxon>Fungi</taxon>
        <taxon>Dikarya</taxon>
        <taxon>Ascomycota</taxon>
        <taxon>Pezizomycotina</taxon>
        <taxon>Sordariomycetes</taxon>
        <taxon>Hypocreomycetidae</taxon>
        <taxon>Hypocreales</taxon>
        <taxon>Bionectriaceae</taxon>
        <taxon>Clonostachys</taxon>
    </lineage>
</organism>
<feature type="compositionally biased region" description="Polar residues" evidence="1">
    <location>
        <begin position="612"/>
        <end position="622"/>
    </location>
</feature>
<feature type="compositionally biased region" description="Polar residues" evidence="1">
    <location>
        <begin position="233"/>
        <end position="266"/>
    </location>
</feature>
<evidence type="ECO:0000313" key="3">
    <source>
        <dbReference type="Proteomes" id="UP000616885"/>
    </source>
</evidence>
<feature type="compositionally biased region" description="Polar residues" evidence="1">
    <location>
        <begin position="162"/>
        <end position="197"/>
    </location>
</feature>
<evidence type="ECO:0000313" key="2">
    <source>
        <dbReference type="EMBL" id="KAF9744904.1"/>
    </source>
</evidence>
<feature type="compositionally biased region" description="Polar residues" evidence="1">
    <location>
        <begin position="117"/>
        <end position="139"/>
    </location>
</feature>
<dbReference type="EMBL" id="JADCTT010000013">
    <property type="protein sequence ID" value="KAF9744904.1"/>
    <property type="molecule type" value="Genomic_DNA"/>
</dbReference>
<dbReference type="Proteomes" id="UP000616885">
    <property type="component" value="Unassembled WGS sequence"/>
</dbReference>
<feature type="region of interest" description="Disordered" evidence="1">
    <location>
        <begin position="153"/>
        <end position="219"/>
    </location>
</feature>
<sequence length="925" mass="90966">MVTLFHSTQHNMRSKSSIGAFVAASFLGQSFAQAPEYGDSGGSPAQGSELNTYGGSSATSTCGAEKTTTVFVTVPTGSGNPSESQSGDQNPGHSEHTVTRILQSTVFVSDGIPHSSSGPFLSAGPPSQSTLSSAPSISGSGIKPFTTITIDIWGTGSDPAHGSNTPGTGSATDFQPTASTQGDSATSTYPPESTSQGDSATSASPPDSASQTDSATNPWSTVTVVSSGATHRTSLSTQASQGVSTLSNTDAVQTSAPTAYDSSYPGTENPAPTVVTDTDVYWTIGADGPTQVTALSSYTLTTDEPSISAPEASTTGDALPGGRVTVTGADGKPTVIINASTISEGDGPEPTATESSLPLPDNTLPGGKTTVTGADGKPTVIINASAISEGNGPEPTAAESSLPLPGNTLPGGKITVTGSDGKPTVIINGGDASGAGPTQTAAQPSSILDNNLPGGRTTVTGADGKPTVIINGGDSGAVGPTPTATQPSDNNLPGGRITVTGADGEPTVIINGGGISGGVEPEPTPAQTLTVPGNALPGGKVTITGTDGNPTVIINGGGISGDGAATQTAPQSSILTPGNNLPGGRVTITGTDGKPTVVIDAGHISGGDGTPPTASQSAPTIPSSQVYGSGDSGYSYPFSGGPSSAVITGGIPKTTFTVIGTDGLPTVVESTLATPGNAPSTGILPFPTNPPLPGSASGISGGIPTYFPSSAIGNGDIPQTTFTVIGTDGLPTIVTSPFDVPGTGSLPYPTNAPMPGWPASGFPGWPSTNLPPAAPQSGITTQFTFTYIGGNGLPTQVESTVVLSPTDQASNGAIPTIPVPRPGSSDGFPSSGGVTTCYSYTVLGPNGLPTVVESTVVIPTAVPVTTPPLGLPTQLPQGFPTVGEITSTFSYTFTGIDGRPTVLETTIVATPTNPVPGFPGVCQGP</sequence>
<gene>
    <name evidence="2" type="ORF">IM811_004526</name>
</gene>
<feature type="region of interest" description="Disordered" evidence="1">
    <location>
        <begin position="37"/>
        <end position="95"/>
    </location>
</feature>
<name>A0A8H7K6R5_BIOOC</name>
<reference evidence="2" key="1">
    <citation type="submission" date="2020-10" db="EMBL/GenBank/DDBJ databases">
        <title>High-Quality Genome Resource of Clonostachys rosea strain S41 by Oxford Nanopore Long-Read Sequencing.</title>
        <authorList>
            <person name="Wang H."/>
        </authorList>
    </citation>
    <scope>NUCLEOTIDE SEQUENCE</scope>
    <source>
        <strain evidence="2">S41</strain>
    </source>
</reference>
<feature type="region of interest" description="Disordered" evidence="1">
    <location>
        <begin position="304"/>
        <end position="327"/>
    </location>
</feature>
<feature type="compositionally biased region" description="Low complexity" evidence="1">
    <location>
        <begin position="198"/>
        <end position="215"/>
    </location>
</feature>
<feature type="compositionally biased region" description="Polar residues" evidence="1">
    <location>
        <begin position="304"/>
        <end position="316"/>
    </location>
</feature>
<accession>A0A8H7K6R5</accession>
<comment type="caution">
    <text evidence="2">The sequence shown here is derived from an EMBL/GenBank/DDBJ whole genome shotgun (WGS) entry which is preliminary data.</text>
</comment>
<dbReference type="AlphaFoldDB" id="A0A8H7K6R5"/>
<proteinExistence type="predicted"/>
<protein>
    <submittedName>
        <fullName evidence="2">Uncharacterized protein</fullName>
    </submittedName>
</protein>
<evidence type="ECO:0000256" key="1">
    <source>
        <dbReference type="SAM" id="MobiDB-lite"/>
    </source>
</evidence>